<protein>
    <recommendedName>
        <fullName evidence="8">GATA-type domain-containing protein</fullName>
    </recommendedName>
</protein>
<dbReference type="InterPro" id="IPR000679">
    <property type="entry name" value="Znf_GATA"/>
</dbReference>
<keyword evidence="1" id="KW-0479">Metal-binding</keyword>
<dbReference type="EMBL" id="PJQL01000332">
    <property type="protein sequence ID" value="RCH96845.1"/>
    <property type="molecule type" value="Genomic_DNA"/>
</dbReference>
<evidence type="ECO:0000313" key="9">
    <source>
        <dbReference type="EMBL" id="RCH96845.1"/>
    </source>
</evidence>
<evidence type="ECO:0000313" key="10">
    <source>
        <dbReference type="Proteomes" id="UP000252139"/>
    </source>
</evidence>
<evidence type="ECO:0000256" key="5">
    <source>
        <dbReference type="ARBA" id="ARBA00023163"/>
    </source>
</evidence>
<evidence type="ECO:0000256" key="4">
    <source>
        <dbReference type="ARBA" id="ARBA00023015"/>
    </source>
</evidence>
<dbReference type="Pfam" id="PF00320">
    <property type="entry name" value="GATA"/>
    <property type="match status" value="1"/>
</dbReference>
<evidence type="ECO:0000256" key="6">
    <source>
        <dbReference type="PROSITE-ProRule" id="PRU00094"/>
    </source>
</evidence>
<dbReference type="Gene3D" id="3.30.50.10">
    <property type="entry name" value="Erythroid Transcription Factor GATA-1, subunit A"/>
    <property type="match status" value="1"/>
</dbReference>
<evidence type="ECO:0000256" key="7">
    <source>
        <dbReference type="SAM" id="MobiDB-lite"/>
    </source>
</evidence>
<dbReference type="AlphaFoldDB" id="A0A367K3X7"/>
<accession>A0A367K3X7</accession>
<dbReference type="STRING" id="86630.A0A367K3X7"/>
<dbReference type="SMART" id="SM00401">
    <property type="entry name" value="ZnF_GATA"/>
    <property type="match status" value="1"/>
</dbReference>
<name>A0A367K3X7_RHIAZ</name>
<evidence type="ECO:0000256" key="3">
    <source>
        <dbReference type="ARBA" id="ARBA00022833"/>
    </source>
</evidence>
<dbReference type="Proteomes" id="UP000252139">
    <property type="component" value="Unassembled WGS sequence"/>
</dbReference>
<proteinExistence type="predicted"/>
<feature type="region of interest" description="Disordered" evidence="7">
    <location>
        <begin position="1"/>
        <end position="21"/>
    </location>
</feature>
<dbReference type="PROSITE" id="PS50114">
    <property type="entry name" value="GATA_ZN_FINGER_2"/>
    <property type="match status" value="1"/>
</dbReference>
<dbReference type="GO" id="GO:0008270">
    <property type="term" value="F:zinc ion binding"/>
    <property type="evidence" value="ECO:0007669"/>
    <property type="project" value="UniProtKB-KW"/>
</dbReference>
<evidence type="ECO:0000256" key="1">
    <source>
        <dbReference type="ARBA" id="ARBA00022723"/>
    </source>
</evidence>
<gene>
    <name evidence="9" type="ORF">CU097_012689</name>
</gene>
<dbReference type="GO" id="GO:0006355">
    <property type="term" value="P:regulation of DNA-templated transcription"/>
    <property type="evidence" value="ECO:0007669"/>
    <property type="project" value="InterPro"/>
</dbReference>
<dbReference type="PANTHER" id="PTHR47172:SF24">
    <property type="entry name" value="GATA ZINC FINGER DOMAIN-CONTAINING PROTEIN 14-RELATED"/>
    <property type="match status" value="1"/>
</dbReference>
<dbReference type="PROSITE" id="PS00344">
    <property type="entry name" value="GATA_ZN_FINGER_1"/>
    <property type="match status" value="1"/>
</dbReference>
<dbReference type="SUPFAM" id="SSF57716">
    <property type="entry name" value="Glucocorticoid receptor-like (DNA-binding domain)"/>
    <property type="match status" value="1"/>
</dbReference>
<dbReference type="CDD" id="cd00202">
    <property type="entry name" value="ZnF_GATA"/>
    <property type="match status" value="1"/>
</dbReference>
<keyword evidence="5" id="KW-0804">Transcription</keyword>
<feature type="region of interest" description="Disordered" evidence="7">
    <location>
        <begin position="77"/>
        <end position="120"/>
    </location>
</feature>
<comment type="caution">
    <text evidence="9">The sequence shown here is derived from an EMBL/GenBank/DDBJ whole genome shotgun (WGS) entry which is preliminary data.</text>
</comment>
<reference evidence="9 10" key="1">
    <citation type="journal article" date="2018" name="G3 (Bethesda)">
        <title>Phylogenetic and Phylogenomic Definition of Rhizopus Species.</title>
        <authorList>
            <person name="Gryganskyi A.P."/>
            <person name="Golan J."/>
            <person name="Dolatabadi S."/>
            <person name="Mondo S."/>
            <person name="Robb S."/>
            <person name="Idnurm A."/>
            <person name="Muszewska A."/>
            <person name="Steczkiewicz K."/>
            <person name="Masonjones S."/>
            <person name="Liao H.L."/>
            <person name="Gajdeczka M.T."/>
            <person name="Anike F."/>
            <person name="Vuek A."/>
            <person name="Anishchenko I.M."/>
            <person name="Voigt K."/>
            <person name="de Hoog G.S."/>
            <person name="Smith M.E."/>
            <person name="Heitman J."/>
            <person name="Vilgalys R."/>
            <person name="Stajich J.E."/>
        </authorList>
    </citation>
    <scope>NUCLEOTIDE SEQUENCE [LARGE SCALE GENOMIC DNA]</scope>
    <source>
        <strain evidence="9 10">CBS 357.93</strain>
    </source>
</reference>
<dbReference type="OrthoDB" id="2162994at2759"/>
<dbReference type="InterPro" id="IPR013088">
    <property type="entry name" value="Znf_NHR/GATA"/>
</dbReference>
<feature type="domain" description="GATA-type" evidence="8">
    <location>
        <begin position="1"/>
        <end position="35"/>
    </location>
</feature>
<keyword evidence="10" id="KW-1185">Reference proteome</keyword>
<keyword evidence="4" id="KW-0805">Transcription regulation</keyword>
<dbReference type="PANTHER" id="PTHR47172">
    <property type="entry name" value="OS01G0976800 PROTEIN"/>
    <property type="match status" value="1"/>
</dbReference>
<dbReference type="GO" id="GO:0043565">
    <property type="term" value="F:sequence-specific DNA binding"/>
    <property type="evidence" value="ECO:0007669"/>
    <property type="project" value="InterPro"/>
</dbReference>
<organism evidence="9 10">
    <name type="scientific">Rhizopus azygosporus</name>
    <name type="common">Rhizopus microsporus var. azygosporus</name>
    <dbReference type="NCBI Taxonomy" id="86630"/>
    <lineage>
        <taxon>Eukaryota</taxon>
        <taxon>Fungi</taxon>
        <taxon>Fungi incertae sedis</taxon>
        <taxon>Mucoromycota</taxon>
        <taxon>Mucoromycotina</taxon>
        <taxon>Mucoromycetes</taxon>
        <taxon>Mucorales</taxon>
        <taxon>Mucorineae</taxon>
        <taxon>Rhizopodaceae</taxon>
        <taxon>Rhizopus</taxon>
    </lineage>
</organism>
<keyword evidence="2 6" id="KW-0863">Zinc-finger</keyword>
<evidence type="ECO:0000256" key="2">
    <source>
        <dbReference type="ARBA" id="ARBA00022771"/>
    </source>
</evidence>
<sequence length="120" mass="13540">MIGQRCHSCNTTETPEWRRGPDGARTLCNACGLHYSKLLRKGSLTVQTHSYLLDSQSAEMKKTPRVIQFPIIQIQAQKNDNRHHIGHNSSSSSSNNNNDNNNNTTVTSNINNYSERLDQQ</sequence>
<feature type="compositionally biased region" description="Low complexity" evidence="7">
    <location>
        <begin position="88"/>
        <end position="114"/>
    </location>
</feature>
<keyword evidence="3" id="KW-0862">Zinc</keyword>
<evidence type="ECO:0000259" key="8">
    <source>
        <dbReference type="PROSITE" id="PS50114"/>
    </source>
</evidence>